<sequence precursor="true">MSLTRRLFSAAAMTAVLAVSACGSSDAPVDGQSRFERAGDRGLGSPDAPVTMIEYASVACGHCATWHNEVYPMLESDYIETGQVRFVLREMITGSAQFAIAGFSLAHCVPEDRYYDMVDLLFQQQNAIFQAAQTQGSARNQYLAIARSMGMSEADFTQCLSDETITQDILDANDRAGAEGITGTPRFIFNGEMLDSRRAPGESAYTYFLGNEQLIIDGEPVPNFSDAETFRRILDHLIAENTEAAMPGDDAATSGEE</sequence>
<dbReference type="Pfam" id="PF13462">
    <property type="entry name" value="Thioredoxin_4"/>
    <property type="match status" value="1"/>
</dbReference>
<evidence type="ECO:0000256" key="2">
    <source>
        <dbReference type="ARBA" id="ARBA00022729"/>
    </source>
</evidence>
<keyword evidence="3" id="KW-0560">Oxidoreductase</keyword>
<comment type="similarity">
    <text evidence="1">Belongs to the thioredoxin family. DsbA subfamily.</text>
</comment>
<name>Q0AMJ8_MARMM</name>
<evidence type="ECO:0000256" key="4">
    <source>
        <dbReference type="ARBA" id="ARBA00023157"/>
    </source>
</evidence>
<dbReference type="GO" id="GO:0016853">
    <property type="term" value="F:isomerase activity"/>
    <property type="evidence" value="ECO:0007669"/>
    <property type="project" value="UniProtKB-KW"/>
</dbReference>
<proteinExistence type="inferred from homology"/>
<keyword evidence="4" id="KW-1015">Disulfide bond</keyword>
<dbReference type="PANTHER" id="PTHR13887:SF14">
    <property type="entry name" value="DISULFIDE BOND FORMATION PROTEIN D"/>
    <property type="match status" value="1"/>
</dbReference>
<dbReference type="InterPro" id="IPR012336">
    <property type="entry name" value="Thioredoxin-like_fold"/>
</dbReference>
<evidence type="ECO:0000313" key="8">
    <source>
        <dbReference type="EMBL" id="ABI66489.1"/>
    </source>
</evidence>
<keyword evidence="5" id="KW-0676">Redox-active center</keyword>
<dbReference type="Proteomes" id="UP000001964">
    <property type="component" value="Chromosome"/>
</dbReference>
<keyword evidence="9" id="KW-1185">Reference proteome</keyword>
<protein>
    <submittedName>
        <fullName evidence="8">Protein-disulfide isomerase-like protein</fullName>
    </submittedName>
</protein>
<dbReference type="PANTHER" id="PTHR13887">
    <property type="entry name" value="GLUTATHIONE S-TRANSFERASE KAPPA"/>
    <property type="match status" value="1"/>
</dbReference>
<accession>Q0AMJ8</accession>
<dbReference type="SUPFAM" id="SSF52833">
    <property type="entry name" value="Thioredoxin-like"/>
    <property type="match status" value="1"/>
</dbReference>
<feature type="chain" id="PRO_5004168230" evidence="6">
    <location>
        <begin position="22"/>
        <end position="257"/>
    </location>
</feature>
<dbReference type="KEGG" id="mmr:Mmar10_2197"/>
<dbReference type="RefSeq" id="WP_011644134.1">
    <property type="nucleotide sequence ID" value="NC_008347.1"/>
</dbReference>
<dbReference type="GO" id="GO:0016491">
    <property type="term" value="F:oxidoreductase activity"/>
    <property type="evidence" value="ECO:0007669"/>
    <property type="project" value="UniProtKB-KW"/>
</dbReference>
<keyword evidence="8" id="KW-0413">Isomerase</keyword>
<dbReference type="OrthoDB" id="8478320at2"/>
<organism evidence="8 9">
    <name type="scientific">Maricaulis maris (strain MCS10)</name>
    <name type="common">Caulobacter maris</name>
    <dbReference type="NCBI Taxonomy" id="394221"/>
    <lineage>
        <taxon>Bacteria</taxon>
        <taxon>Pseudomonadati</taxon>
        <taxon>Pseudomonadota</taxon>
        <taxon>Alphaproteobacteria</taxon>
        <taxon>Maricaulales</taxon>
        <taxon>Maricaulaceae</taxon>
        <taxon>Maricaulis</taxon>
    </lineage>
</organism>
<evidence type="ECO:0000313" key="9">
    <source>
        <dbReference type="Proteomes" id="UP000001964"/>
    </source>
</evidence>
<dbReference type="HOGENOM" id="CLU_000288_47_5_5"/>
<feature type="domain" description="Thioredoxin-like fold" evidence="7">
    <location>
        <begin position="40"/>
        <end position="197"/>
    </location>
</feature>
<reference evidence="8 9" key="1">
    <citation type="submission" date="2006-08" db="EMBL/GenBank/DDBJ databases">
        <title>Complete sequence of Maricaulis maris MCS10.</title>
        <authorList>
            <consortium name="US DOE Joint Genome Institute"/>
            <person name="Copeland A."/>
            <person name="Lucas S."/>
            <person name="Lapidus A."/>
            <person name="Barry K."/>
            <person name="Detter J.C."/>
            <person name="Glavina del Rio T."/>
            <person name="Hammon N."/>
            <person name="Israni S."/>
            <person name="Dalin E."/>
            <person name="Tice H."/>
            <person name="Pitluck S."/>
            <person name="Saunders E."/>
            <person name="Brettin T."/>
            <person name="Bruce D."/>
            <person name="Han C."/>
            <person name="Tapia R."/>
            <person name="Gilna P."/>
            <person name="Schmutz J."/>
            <person name="Larimer F."/>
            <person name="Land M."/>
            <person name="Hauser L."/>
            <person name="Kyrpides N."/>
            <person name="Mikhailova N."/>
            <person name="Viollier P."/>
            <person name="Stephens C."/>
            <person name="Richardson P."/>
        </authorList>
    </citation>
    <scope>NUCLEOTIDE SEQUENCE [LARGE SCALE GENOMIC DNA]</scope>
    <source>
        <strain evidence="8 9">MCS10</strain>
    </source>
</reference>
<dbReference type="eggNOG" id="COG1651">
    <property type="taxonomic scope" value="Bacteria"/>
</dbReference>
<dbReference type="PROSITE" id="PS51257">
    <property type="entry name" value="PROKAR_LIPOPROTEIN"/>
    <property type="match status" value="1"/>
</dbReference>
<dbReference type="EMBL" id="CP000449">
    <property type="protein sequence ID" value="ABI66489.1"/>
    <property type="molecule type" value="Genomic_DNA"/>
</dbReference>
<keyword evidence="2 6" id="KW-0732">Signal</keyword>
<dbReference type="STRING" id="394221.Mmar10_2197"/>
<evidence type="ECO:0000256" key="6">
    <source>
        <dbReference type="SAM" id="SignalP"/>
    </source>
</evidence>
<feature type="signal peptide" evidence="6">
    <location>
        <begin position="1"/>
        <end position="21"/>
    </location>
</feature>
<evidence type="ECO:0000256" key="5">
    <source>
        <dbReference type="ARBA" id="ARBA00023284"/>
    </source>
</evidence>
<dbReference type="Gene3D" id="3.40.30.10">
    <property type="entry name" value="Glutaredoxin"/>
    <property type="match status" value="1"/>
</dbReference>
<evidence type="ECO:0000256" key="3">
    <source>
        <dbReference type="ARBA" id="ARBA00023002"/>
    </source>
</evidence>
<dbReference type="InterPro" id="IPR036249">
    <property type="entry name" value="Thioredoxin-like_sf"/>
</dbReference>
<gene>
    <name evidence="8" type="ordered locus">Mmar10_2197</name>
</gene>
<evidence type="ECO:0000259" key="7">
    <source>
        <dbReference type="Pfam" id="PF13462"/>
    </source>
</evidence>
<evidence type="ECO:0000256" key="1">
    <source>
        <dbReference type="ARBA" id="ARBA00005791"/>
    </source>
</evidence>
<dbReference type="AlphaFoldDB" id="Q0AMJ8"/>